<gene>
    <name evidence="2" type="ORF">IV454_14215</name>
</gene>
<dbReference type="RefSeq" id="WP_206091969.1">
    <property type="nucleotide sequence ID" value="NZ_CP065053.1"/>
</dbReference>
<keyword evidence="1" id="KW-0472">Membrane</keyword>
<dbReference type="Proteomes" id="UP000662888">
    <property type="component" value="Chromosome"/>
</dbReference>
<evidence type="ECO:0008006" key="4">
    <source>
        <dbReference type="Google" id="ProtNLM"/>
    </source>
</evidence>
<reference evidence="2 3" key="1">
    <citation type="submission" date="2020-11" db="EMBL/GenBank/DDBJ databases">
        <authorList>
            <person name="Sun Q."/>
        </authorList>
    </citation>
    <scope>NUCLEOTIDE SEQUENCE [LARGE SCALE GENOMIC DNA]</scope>
    <source>
        <strain evidence="2 3">P8398</strain>
    </source>
</reference>
<sequence>MPHSEKTSKSISPIFYPQPFWRYALLFQSWSQLGSWLLIVLLTTLSIYSFLGGLKESPPLAGLLLGVAFGSLTSVVMVVPAQFRIASNNVESIKNVLLALENMRYVESYRILDVVVYRQKLPRFLRWREGEVRVRRNPEGIVIDGPRSILGMVRAKLMNAI</sequence>
<dbReference type="EMBL" id="CP065053">
    <property type="protein sequence ID" value="QPI52537.1"/>
    <property type="molecule type" value="Genomic_DNA"/>
</dbReference>
<evidence type="ECO:0000313" key="3">
    <source>
        <dbReference type="Proteomes" id="UP000662888"/>
    </source>
</evidence>
<organism evidence="2 3">
    <name type="scientific">Massilia antarctica</name>
    <dbReference type="NCBI Taxonomy" id="2765360"/>
    <lineage>
        <taxon>Bacteria</taxon>
        <taxon>Pseudomonadati</taxon>
        <taxon>Pseudomonadota</taxon>
        <taxon>Betaproteobacteria</taxon>
        <taxon>Burkholderiales</taxon>
        <taxon>Oxalobacteraceae</taxon>
        <taxon>Telluria group</taxon>
        <taxon>Massilia</taxon>
    </lineage>
</organism>
<protein>
    <recommendedName>
        <fullName evidence="4">PH domain-containing protein</fullName>
    </recommendedName>
</protein>
<proteinExistence type="predicted"/>
<keyword evidence="3" id="KW-1185">Reference proteome</keyword>
<feature type="transmembrane region" description="Helical" evidence="1">
    <location>
        <begin position="33"/>
        <end position="51"/>
    </location>
</feature>
<keyword evidence="1" id="KW-0812">Transmembrane</keyword>
<feature type="transmembrane region" description="Helical" evidence="1">
    <location>
        <begin position="63"/>
        <end position="83"/>
    </location>
</feature>
<evidence type="ECO:0000256" key="1">
    <source>
        <dbReference type="SAM" id="Phobius"/>
    </source>
</evidence>
<evidence type="ECO:0000313" key="2">
    <source>
        <dbReference type="EMBL" id="QPI52537.1"/>
    </source>
</evidence>
<name>A0AA48WIZ8_9BURK</name>
<keyword evidence="1" id="KW-1133">Transmembrane helix</keyword>
<accession>A0AA48WIZ8</accession>